<name>A0ABD3HZB4_9MARC</name>
<proteinExistence type="predicted"/>
<dbReference type="AlphaFoldDB" id="A0ABD3HZB4"/>
<protein>
    <recommendedName>
        <fullName evidence="3">Reverse transcriptase</fullName>
    </recommendedName>
</protein>
<sequence length="196" mass="22611">MAMEKEIRQKELTDAKSWRIRSRVRWMTEGEAPMLYFFAQLKAKYTMETIRSIRDEQGRNTRSEAEIKEAVTSYSIEQFQCPVMDPADVELRKEVLKLVDKTVSVDQNRVLTDVSSEKEVDELVAELPRDKTPRMDGVTNNGVRQGCPVAPYLFVLSTQPLMLMFDQALKEGKIEELTIWKTAPPSTFLWTRQAST</sequence>
<gene>
    <name evidence="1" type="ORF">R1sor_009730</name>
</gene>
<organism evidence="1 2">
    <name type="scientific">Riccia sorocarpa</name>
    <dbReference type="NCBI Taxonomy" id="122646"/>
    <lineage>
        <taxon>Eukaryota</taxon>
        <taxon>Viridiplantae</taxon>
        <taxon>Streptophyta</taxon>
        <taxon>Embryophyta</taxon>
        <taxon>Marchantiophyta</taxon>
        <taxon>Marchantiopsida</taxon>
        <taxon>Marchantiidae</taxon>
        <taxon>Marchantiales</taxon>
        <taxon>Ricciaceae</taxon>
        <taxon>Riccia</taxon>
    </lineage>
</organism>
<accession>A0ABD3HZB4</accession>
<evidence type="ECO:0000313" key="1">
    <source>
        <dbReference type="EMBL" id="KAL3695654.1"/>
    </source>
</evidence>
<keyword evidence="2" id="KW-1185">Reference proteome</keyword>
<reference evidence="1 2" key="1">
    <citation type="submission" date="2024-09" db="EMBL/GenBank/DDBJ databases">
        <title>Chromosome-scale assembly of Riccia sorocarpa.</title>
        <authorList>
            <person name="Paukszto L."/>
        </authorList>
    </citation>
    <scope>NUCLEOTIDE SEQUENCE [LARGE SCALE GENOMIC DNA]</scope>
    <source>
        <strain evidence="1">LP-2024</strain>
        <tissue evidence="1">Aerial parts of the thallus</tissue>
    </source>
</reference>
<evidence type="ECO:0000313" key="2">
    <source>
        <dbReference type="Proteomes" id="UP001633002"/>
    </source>
</evidence>
<evidence type="ECO:0008006" key="3">
    <source>
        <dbReference type="Google" id="ProtNLM"/>
    </source>
</evidence>
<dbReference type="Proteomes" id="UP001633002">
    <property type="component" value="Unassembled WGS sequence"/>
</dbReference>
<dbReference type="EMBL" id="JBJQOH010000002">
    <property type="protein sequence ID" value="KAL3695654.1"/>
    <property type="molecule type" value="Genomic_DNA"/>
</dbReference>
<comment type="caution">
    <text evidence="1">The sequence shown here is derived from an EMBL/GenBank/DDBJ whole genome shotgun (WGS) entry which is preliminary data.</text>
</comment>